<accession>A0A196SJZ8</accession>
<keyword evidence="1" id="KW-1133">Transmembrane helix</keyword>
<keyword evidence="1" id="KW-0812">Transmembrane</keyword>
<evidence type="ECO:0000313" key="2">
    <source>
        <dbReference type="EMBL" id="OAO17375.1"/>
    </source>
</evidence>
<protein>
    <submittedName>
        <fullName evidence="2">Membrane selenoprotein</fullName>
    </submittedName>
</protein>
<organism evidence="2 3">
    <name type="scientific">Blastocystis sp. subtype 1 (strain ATCC 50177 / NandII)</name>
    <dbReference type="NCBI Taxonomy" id="478820"/>
    <lineage>
        <taxon>Eukaryota</taxon>
        <taxon>Sar</taxon>
        <taxon>Stramenopiles</taxon>
        <taxon>Bigyra</taxon>
        <taxon>Opalozoa</taxon>
        <taxon>Opalinata</taxon>
        <taxon>Blastocystidae</taxon>
        <taxon>Blastocystis</taxon>
    </lineage>
</organism>
<feature type="transmembrane region" description="Helical" evidence="1">
    <location>
        <begin position="99"/>
        <end position="121"/>
    </location>
</feature>
<dbReference type="Proteomes" id="UP000078348">
    <property type="component" value="Unassembled WGS sequence"/>
</dbReference>
<gene>
    <name evidence="2" type="ORF">AV274_0892</name>
</gene>
<dbReference type="OrthoDB" id="44061at2759"/>
<evidence type="ECO:0000256" key="1">
    <source>
        <dbReference type="SAM" id="Phobius"/>
    </source>
</evidence>
<reference evidence="2 3" key="1">
    <citation type="submission" date="2016-05" db="EMBL/GenBank/DDBJ databases">
        <title>Nuclear genome of Blastocystis sp. subtype 1 NandII.</title>
        <authorList>
            <person name="Gentekaki E."/>
            <person name="Curtis B."/>
            <person name="Stairs C."/>
            <person name="Eme L."/>
            <person name="Herman E."/>
            <person name="Klimes V."/>
            <person name="Arias M.C."/>
            <person name="Elias M."/>
            <person name="Hilliou F."/>
            <person name="Klute M."/>
            <person name="Malik S.-B."/>
            <person name="Pightling A."/>
            <person name="Rachubinski R."/>
            <person name="Salas D."/>
            <person name="Schlacht A."/>
            <person name="Suga H."/>
            <person name="Archibald J."/>
            <person name="Ball S.G."/>
            <person name="Clark G."/>
            <person name="Dacks J."/>
            <person name="Van Der Giezen M."/>
            <person name="Tsaousis A."/>
            <person name="Roger A."/>
        </authorList>
    </citation>
    <scope>NUCLEOTIDE SEQUENCE [LARGE SCALE GENOMIC DNA]</scope>
    <source>
        <strain evidence="3">ATCC 50177 / NandII</strain>
    </source>
</reference>
<name>A0A196SJZ8_BLAHN</name>
<dbReference type="AlphaFoldDB" id="A0A196SJZ8"/>
<keyword evidence="3" id="KW-1185">Reference proteome</keyword>
<comment type="caution">
    <text evidence="2">The sequence shown here is derived from an EMBL/GenBank/DDBJ whole genome shotgun (WGS) entry which is preliminary data.</text>
</comment>
<evidence type="ECO:0000313" key="3">
    <source>
        <dbReference type="Proteomes" id="UP000078348"/>
    </source>
</evidence>
<sequence length="141" mass="16318">MAKSERNSLIVSILSIAIIVMMLGLSIYVYEHRRKLPDTMGKWKKWGPFVLMVIASILVNLDPLRHVLQDLEIWESPGSSEYRQKCHIEKFRCLSPLGWWMTVVMTYTGFTLLLVAAFWNANIMDKCSAIKTQWNALRGKK</sequence>
<keyword evidence="1" id="KW-0472">Membrane</keyword>
<dbReference type="EMBL" id="LXWW01000033">
    <property type="protein sequence ID" value="OAO17375.1"/>
    <property type="molecule type" value="Genomic_DNA"/>
</dbReference>
<proteinExistence type="predicted"/>
<feature type="transmembrane region" description="Helical" evidence="1">
    <location>
        <begin position="12"/>
        <end position="31"/>
    </location>
</feature>